<comment type="caution">
    <text evidence="1">The sequence shown here is derived from an EMBL/GenBank/DDBJ whole genome shotgun (WGS) entry which is preliminary data.</text>
</comment>
<evidence type="ECO:0000313" key="1">
    <source>
        <dbReference type="EMBL" id="OAD02117.1"/>
    </source>
</evidence>
<protein>
    <recommendedName>
        <fullName evidence="3">Endonuclease/exonuclease/phosphatase domain-containing protein</fullName>
    </recommendedName>
</protein>
<organism evidence="1 2">
    <name type="scientific">Mucor lusitanicus CBS 277.49</name>
    <dbReference type="NCBI Taxonomy" id="747725"/>
    <lineage>
        <taxon>Eukaryota</taxon>
        <taxon>Fungi</taxon>
        <taxon>Fungi incertae sedis</taxon>
        <taxon>Mucoromycota</taxon>
        <taxon>Mucoromycotina</taxon>
        <taxon>Mucoromycetes</taxon>
        <taxon>Mucorales</taxon>
        <taxon>Mucorineae</taxon>
        <taxon>Mucoraceae</taxon>
        <taxon>Mucor</taxon>
    </lineage>
</organism>
<proteinExistence type="predicted"/>
<dbReference type="VEuPathDB" id="FungiDB:MUCCIDRAFT_82499"/>
<evidence type="ECO:0000313" key="2">
    <source>
        <dbReference type="Proteomes" id="UP000077051"/>
    </source>
</evidence>
<reference evidence="1 2" key="1">
    <citation type="submission" date="2015-06" db="EMBL/GenBank/DDBJ databases">
        <title>Expansion of signal transduction pathways in fungi by whole-genome duplication.</title>
        <authorList>
            <consortium name="DOE Joint Genome Institute"/>
            <person name="Corrochano L.M."/>
            <person name="Kuo A."/>
            <person name="Marcet-Houben M."/>
            <person name="Polaino S."/>
            <person name="Salamov A."/>
            <person name="Villalobos J.M."/>
            <person name="Alvarez M.I."/>
            <person name="Avalos J."/>
            <person name="Benito E.P."/>
            <person name="Benoit I."/>
            <person name="Burger G."/>
            <person name="Camino L.P."/>
            <person name="Canovas D."/>
            <person name="Cerda-Olmedo E."/>
            <person name="Cheng J.-F."/>
            <person name="Dominguez A."/>
            <person name="Elias M."/>
            <person name="Eslava A.P."/>
            <person name="Glaser F."/>
            <person name="Grimwood J."/>
            <person name="Gutierrez G."/>
            <person name="Heitman J."/>
            <person name="Henrissat B."/>
            <person name="Iturriaga E.A."/>
            <person name="Lang B.F."/>
            <person name="Lavin J.L."/>
            <person name="Lee S."/>
            <person name="Li W."/>
            <person name="Lindquist E."/>
            <person name="Lopez-Garcia S."/>
            <person name="Luque E.M."/>
            <person name="Marcos A.T."/>
            <person name="Martin J."/>
            <person name="Mccluskey K."/>
            <person name="Medina H.R."/>
            <person name="Miralles-Duran A."/>
            <person name="Miyazaki A."/>
            <person name="Munoz-Torres E."/>
            <person name="Oguiza J.A."/>
            <person name="Ohm R."/>
            <person name="Olmedo M."/>
            <person name="Orejas M."/>
            <person name="Ortiz-Castellanos L."/>
            <person name="Pisabarro A.G."/>
            <person name="Rodriguez-Romero J."/>
            <person name="Ruiz-Herrera J."/>
            <person name="Ruiz-Vazquez R."/>
            <person name="Sanz C."/>
            <person name="Schackwitz W."/>
            <person name="Schmutz J."/>
            <person name="Shahriari M."/>
            <person name="Shelest E."/>
            <person name="Silva-Franco F."/>
            <person name="Soanes D."/>
            <person name="Syed K."/>
            <person name="Tagua V.G."/>
            <person name="Talbot N.J."/>
            <person name="Thon M."/>
            <person name="De Vries R.P."/>
            <person name="Wiebenga A."/>
            <person name="Yadav J.S."/>
            <person name="Braun E.L."/>
            <person name="Baker S."/>
            <person name="Garre V."/>
            <person name="Horwitz B."/>
            <person name="Torres-Martinez S."/>
            <person name="Idnurm A."/>
            <person name="Herrera-Estrella A."/>
            <person name="Gabaldon T."/>
            <person name="Grigoriev I.V."/>
        </authorList>
    </citation>
    <scope>NUCLEOTIDE SEQUENCE [LARGE SCALE GENOMIC DNA]</scope>
    <source>
        <strain evidence="1 2">CBS 277.49</strain>
    </source>
</reference>
<dbReference type="AlphaFoldDB" id="A0A168K8R9"/>
<dbReference type="Proteomes" id="UP000077051">
    <property type="component" value="Unassembled WGS sequence"/>
</dbReference>
<gene>
    <name evidence="1" type="ORF">MUCCIDRAFT_82499</name>
</gene>
<evidence type="ECO:0008006" key="3">
    <source>
        <dbReference type="Google" id="ProtNLM"/>
    </source>
</evidence>
<accession>A0A168K8R9</accession>
<dbReference type="EMBL" id="AMYB01000005">
    <property type="protein sequence ID" value="OAD02117.1"/>
    <property type="molecule type" value="Genomic_DNA"/>
</dbReference>
<name>A0A168K8R9_MUCCL</name>
<dbReference type="OrthoDB" id="5556225at2759"/>
<sequence>MASLEVHKDCVVGCNLVLNNGQLWRKGRIGHHIRGQKDVINTRLRRTTLERNTRSGTRSRGTIDKVIIKDDLAMVDNPEQPDRLAALNANNAVLIGVFPQLSNHYTNTLTVAGHPLHRKLRLSAAINTNRFYQHMATKLGRLGDEHQKPHLILGDYNASNVRFQEPIPGRGLRRKLKCNNPECRNASGDPNIFNRDMAAVLNFQTMVHHFREFQQRHPAFHRPEEQ</sequence>
<keyword evidence="2" id="KW-1185">Reference proteome</keyword>